<dbReference type="InterPro" id="IPR001086">
    <property type="entry name" value="Preph_deHydtase"/>
</dbReference>
<evidence type="ECO:0000256" key="6">
    <source>
        <dbReference type="ARBA" id="ARBA00023239"/>
    </source>
</evidence>
<protein>
    <recommendedName>
        <fullName evidence="2">prephenate dehydratase</fullName>
        <ecNumber evidence="2">4.2.1.51</ecNumber>
    </recommendedName>
</protein>
<dbReference type="EC" id="4.2.1.51" evidence="2"/>
<keyword evidence="6" id="KW-0456">Lyase</keyword>
<dbReference type="InterPro" id="IPR018528">
    <property type="entry name" value="Preph_deHydtase_CS"/>
</dbReference>
<dbReference type="InterPro" id="IPR045865">
    <property type="entry name" value="ACT-like_dom_sf"/>
</dbReference>
<evidence type="ECO:0000256" key="3">
    <source>
        <dbReference type="ARBA" id="ARBA00022605"/>
    </source>
</evidence>
<dbReference type="NCBIfam" id="NF008865">
    <property type="entry name" value="PRK11898.1"/>
    <property type="match status" value="1"/>
</dbReference>
<sequence length="282" mass="30659">MVIRVAFLGPVGTYGEQAAYELAMGSTDSNKIETLELVPQKGISAVVEALINDSCVGAVVPVENSVEGGVTASLDALWQHPDLSIQRALIMPIRHALLSHGSLSNIREVLSHPQALAQCNEWLIHHLPNALQLPTHSTAEAARRVVGSTFRAAIASKQAGIDHRLYQLAYPINDIAGNCTRFLLLQKGKRNWSGPTASMAFSLKSNVPGALLKALGCFARRGLNMSRIESRPSKREMGEYVFFVDLDLGKAEKLSISQVVQDLLPICDHLTMFGAYFTKDLS</sequence>
<accession>A0A2H4ZPS7</accession>
<dbReference type="PROSITE" id="PS51671">
    <property type="entry name" value="ACT"/>
    <property type="match status" value="1"/>
</dbReference>
<evidence type="ECO:0000256" key="2">
    <source>
        <dbReference type="ARBA" id="ARBA00013147"/>
    </source>
</evidence>
<proteinExistence type="predicted"/>
<dbReference type="InterPro" id="IPR002912">
    <property type="entry name" value="ACT_dom"/>
</dbReference>
<dbReference type="PROSITE" id="PS51171">
    <property type="entry name" value="PREPHENATE_DEHYDR_3"/>
    <property type="match status" value="1"/>
</dbReference>
<evidence type="ECO:0000256" key="1">
    <source>
        <dbReference type="ARBA" id="ARBA00004741"/>
    </source>
</evidence>
<dbReference type="Gene3D" id="3.30.70.260">
    <property type="match status" value="1"/>
</dbReference>
<keyword evidence="9" id="KW-0934">Plastid</keyword>
<evidence type="ECO:0000259" key="7">
    <source>
        <dbReference type="PROSITE" id="PS51171"/>
    </source>
</evidence>
<gene>
    <name evidence="9" type="primary">pheA</name>
    <name evidence="9" type="ORF">PLO_541</name>
</gene>
<dbReference type="CDD" id="cd04905">
    <property type="entry name" value="ACT_CM-PDT"/>
    <property type="match status" value="1"/>
</dbReference>
<name>A0A2H4ZPS7_9EUKA</name>
<dbReference type="GO" id="GO:0004664">
    <property type="term" value="F:prephenate dehydratase activity"/>
    <property type="evidence" value="ECO:0007669"/>
    <property type="project" value="UniProtKB-EC"/>
</dbReference>
<keyword evidence="5" id="KW-0584">Phenylalanine biosynthesis</keyword>
<evidence type="ECO:0000259" key="8">
    <source>
        <dbReference type="PROSITE" id="PS51671"/>
    </source>
</evidence>
<dbReference type="PIRSF" id="PIRSF001500">
    <property type="entry name" value="Chor_mut_pdt_Ppr"/>
    <property type="match status" value="1"/>
</dbReference>
<dbReference type="PROSITE" id="PS00858">
    <property type="entry name" value="PREPHENATE_DEHYDR_2"/>
    <property type="match status" value="1"/>
</dbReference>
<dbReference type="CDD" id="cd13630">
    <property type="entry name" value="PBP2_PDT_1"/>
    <property type="match status" value="1"/>
</dbReference>
<evidence type="ECO:0000313" key="9">
    <source>
        <dbReference type="EMBL" id="AUG32530.1"/>
    </source>
</evidence>
<dbReference type="PANTHER" id="PTHR21022">
    <property type="entry name" value="PREPHENATE DEHYDRATASE P PROTEIN"/>
    <property type="match status" value="1"/>
</dbReference>
<dbReference type="AlphaFoldDB" id="A0A2H4ZPS7"/>
<feature type="domain" description="ACT" evidence="8">
    <location>
        <begin position="199"/>
        <end position="277"/>
    </location>
</feature>
<keyword evidence="3" id="KW-0028">Amino-acid biosynthesis</keyword>
<reference evidence="9" key="1">
    <citation type="submission" date="2017-10" db="EMBL/GenBank/DDBJ databases">
        <title>Paulinella longichromatophora chromatophore genome.</title>
        <authorList>
            <person name="Lhee D."/>
            <person name="Yoon H.S."/>
        </authorList>
    </citation>
    <scope>NUCLEOTIDE SEQUENCE</scope>
</reference>
<keyword evidence="4" id="KW-0057">Aromatic amino acid biosynthesis</keyword>
<dbReference type="UniPathway" id="UPA00121">
    <property type="reaction ID" value="UER00345"/>
</dbReference>
<geneLocation type="plastid" evidence="9"/>
<dbReference type="EMBL" id="MG264610">
    <property type="protein sequence ID" value="AUG32530.1"/>
    <property type="molecule type" value="Genomic_DNA"/>
</dbReference>
<organism evidence="9">
    <name type="scientific">Paulinella longichromatophora</name>
    <dbReference type="NCBI Taxonomy" id="1708747"/>
    <lineage>
        <taxon>Eukaryota</taxon>
        <taxon>Sar</taxon>
        <taxon>Rhizaria</taxon>
        <taxon>Cercozoa</taxon>
        <taxon>Imbricatea</taxon>
        <taxon>Silicofilosea</taxon>
        <taxon>Euglyphida</taxon>
        <taxon>Paulinellidae</taxon>
        <taxon>Paulinella</taxon>
    </lineage>
</organism>
<dbReference type="Pfam" id="PF00800">
    <property type="entry name" value="PDT"/>
    <property type="match status" value="1"/>
</dbReference>
<dbReference type="Gene3D" id="3.40.190.10">
    <property type="entry name" value="Periplasmic binding protein-like II"/>
    <property type="match status" value="2"/>
</dbReference>
<dbReference type="InterPro" id="IPR008242">
    <property type="entry name" value="Chor_mutase/pphenate_deHydtase"/>
</dbReference>
<dbReference type="SUPFAM" id="SSF55021">
    <property type="entry name" value="ACT-like"/>
    <property type="match status" value="1"/>
</dbReference>
<dbReference type="PANTHER" id="PTHR21022:SF19">
    <property type="entry name" value="PREPHENATE DEHYDRATASE-RELATED"/>
    <property type="match status" value="1"/>
</dbReference>
<evidence type="ECO:0000256" key="5">
    <source>
        <dbReference type="ARBA" id="ARBA00023222"/>
    </source>
</evidence>
<feature type="domain" description="Prephenate dehydratase" evidence="7">
    <location>
        <begin position="4"/>
        <end position="187"/>
    </location>
</feature>
<comment type="pathway">
    <text evidence="1">Amino-acid biosynthesis; L-phenylalanine biosynthesis; phenylpyruvate from prephenate: step 1/1.</text>
</comment>
<dbReference type="SUPFAM" id="SSF53850">
    <property type="entry name" value="Periplasmic binding protein-like II"/>
    <property type="match status" value="1"/>
</dbReference>
<dbReference type="GO" id="GO:0005737">
    <property type="term" value="C:cytoplasm"/>
    <property type="evidence" value="ECO:0007669"/>
    <property type="project" value="TreeGrafter"/>
</dbReference>
<dbReference type="GO" id="GO:0009094">
    <property type="term" value="P:L-phenylalanine biosynthetic process"/>
    <property type="evidence" value="ECO:0007669"/>
    <property type="project" value="UniProtKB-UniPathway"/>
</dbReference>
<evidence type="ECO:0000256" key="4">
    <source>
        <dbReference type="ARBA" id="ARBA00023141"/>
    </source>
</evidence>